<evidence type="ECO:0000256" key="1">
    <source>
        <dbReference type="ARBA" id="ARBA00022628"/>
    </source>
</evidence>
<evidence type="ECO:0000256" key="5">
    <source>
        <dbReference type="HAMAP-Rule" id="MF_00601"/>
    </source>
</evidence>
<evidence type="ECO:0000313" key="6">
    <source>
        <dbReference type="EMBL" id="ROH88382.1"/>
    </source>
</evidence>
<comment type="catalytic activity">
    <reaction evidence="5">
        <text>ethanolamine = acetaldehyde + NH4(+)</text>
        <dbReference type="Rhea" id="RHEA:15313"/>
        <dbReference type="ChEBI" id="CHEBI:15343"/>
        <dbReference type="ChEBI" id="CHEBI:28938"/>
        <dbReference type="ChEBI" id="CHEBI:57603"/>
        <dbReference type="EC" id="4.3.1.7"/>
    </reaction>
</comment>
<dbReference type="GO" id="GO:0009350">
    <property type="term" value="C:ethanolamine ammonia-lyase complex"/>
    <property type="evidence" value="ECO:0007669"/>
    <property type="project" value="UniProtKB-UniRule"/>
</dbReference>
<dbReference type="RefSeq" id="WP_123236374.1">
    <property type="nucleotide sequence ID" value="NZ_RJVP01000001.1"/>
</dbReference>
<dbReference type="InterPro" id="IPR042255">
    <property type="entry name" value="EutC_N"/>
</dbReference>
<dbReference type="UniPathway" id="UPA00560"/>
<dbReference type="HAMAP" id="MF_00601">
    <property type="entry name" value="EutC"/>
    <property type="match status" value="1"/>
</dbReference>
<dbReference type="GO" id="GO:0008851">
    <property type="term" value="F:ethanolamine ammonia-lyase activity"/>
    <property type="evidence" value="ECO:0007669"/>
    <property type="project" value="UniProtKB-UniRule"/>
</dbReference>
<evidence type="ECO:0000256" key="2">
    <source>
        <dbReference type="ARBA" id="ARBA00023239"/>
    </source>
</evidence>
<dbReference type="EC" id="4.3.1.7" evidence="5"/>
<proteinExistence type="inferred from homology"/>
<name>A0A3N0V6Y0_9PROT</name>
<reference evidence="6 7" key="1">
    <citation type="submission" date="2018-10" db="EMBL/GenBank/DDBJ databases">
        <authorList>
            <person name="Chen W.-M."/>
        </authorList>
    </citation>
    <scope>NUCLEOTIDE SEQUENCE [LARGE SCALE GENOMIC DNA]</scope>
    <source>
        <strain evidence="6 7">H-5</strain>
    </source>
</reference>
<dbReference type="GO" id="GO:0046336">
    <property type="term" value="P:ethanolamine catabolic process"/>
    <property type="evidence" value="ECO:0007669"/>
    <property type="project" value="UniProtKB-UniRule"/>
</dbReference>
<comment type="subunit">
    <text evidence="5">The basic unit is a heterodimer which dimerizes to form tetramers. The heterotetramers trimerize; 6 large subunits form a core ring with 6 small subunits projecting outwards.</text>
</comment>
<dbReference type="PIRSF" id="PIRSF018982">
    <property type="entry name" value="EutC"/>
    <property type="match status" value="1"/>
</dbReference>
<keyword evidence="3 5" id="KW-0170">Cobalt</keyword>
<comment type="function">
    <text evidence="5">Catalyzes the deamination of various vicinal amino-alcohols to oxo compounds. Allows this organism to utilize ethanolamine as the sole source of nitrogen and carbon in the presence of external vitamin B12.</text>
</comment>
<comment type="subcellular location">
    <subcellularLocation>
        <location evidence="5">Bacterial microcompartment</location>
    </subcellularLocation>
</comment>
<dbReference type="NCBIfam" id="NF003971">
    <property type="entry name" value="PRK05465.1"/>
    <property type="match status" value="1"/>
</dbReference>
<feature type="binding site" evidence="5">
    <location>
        <position position="208"/>
    </location>
    <ligand>
        <name>adenosylcob(III)alamin</name>
        <dbReference type="ChEBI" id="CHEBI:18408"/>
    </ligand>
</feature>
<dbReference type="EMBL" id="RJVP01000001">
    <property type="protein sequence ID" value="ROH88382.1"/>
    <property type="molecule type" value="Genomic_DNA"/>
</dbReference>
<accession>A0A3N0V6Y0</accession>
<keyword evidence="7" id="KW-1185">Reference proteome</keyword>
<comment type="caution">
    <text evidence="6">The sequence shown here is derived from an EMBL/GenBank/DDBJ whole genome shotgun (WGS) entry which is preliminary data.</text>
</comment>
<keyword evidence="1 5" id="KW-0846">Cobalamin</keyword>
<evidence type="ECO:0000313" key="7">
    <source>
        <dbReference type="Proteomes" id="UP000275137"/>
    </source>
</evidence>
<gene>
    <name evidence="5" type="primary">eutC</name>
    <name evidence="6" type="ORF">ED236_02695</name>
</gene>
<evidence type="ECO:0000256" key="3">
    <source>
        <dbReference type="ARBA" id="ARBA00023285"/>
    </source>
</evidence>
<keyword evidence="4 5" id="KW-1283">Bacterial microcompartment</keyword>
<protein>
    <recommendedName>
        <fullName evidence="5">Ethanolamine ammonia-lyase small subunit</fullName>
        <shortName evidence="5">EAL small subunit</shortName>
        <ecNumber evidence="5">4.3.1.7</ecNumber>
    </recommendedName>
</protein>
<dbReference type="Proteomes" id="UP000275137">
    <property type="component" value="Unassembled WGS sequence"/>
</dbReference>
<organism evidence="6 7">
    <name type="scientific">Pseudomethylobacillus aquaticus</name>
    <dbReference type="NCBI Taxonomy" id="2676064"/>
    <lineage>
        <taxon>Bacteria</taxon>
        <taxon>Pseudomonadati</taxon>
        <taxon>Pseudomonadota</taxon>
        <taxon>Betaproteobacteria</taxon>
        <taxon>Nitrosomonadales</taxon>
        <taxon>Methylophilaceae</taxon>
        <taxon>Pseudomethylobacillus</taxon>
    </lineage>
</organism>
<dbReference type="GO" id="GO:0031419">
    <property type="term" value="F:cobalamin binding"/>
    <property type="evidence" value="ECO:0007669"/>
    <property type="project" value="UniProtKB-UniRule"/>
</dbReference>
<dbReference type="GO" id="GO:0006520">
    <property type="term" value="P:amino acid metabolic process"/>
    <property type="evidence" value="ECO:0007669"/>
    <property type="project" value="InterPro"/>
</dbReference>
<dbReference type="GO" id="GO:0031471">
    <property type="term" value="C:ethanolamine degradation polyhedral organelle"/>
    <property type="evidence" value="ECO:0007669"/>
    <property type="project" value="UniProtKB-UniRule"/>
</dbReference>
<feature type="binding site" evidence="5">
    <location>
        <position position="158"/>
    </location>
    <ligand>
        <name>adenosylcob(III)alamin</name>
        <dbReference type="ChEBI" id="CHEBI:18408"/>
    </ligand>
</feature>
<dbReference type="Gene3D" id="3.40.50.11240">
    <property type="entry name" value="Ethanolamine ammonia-lyase light chain (EutC)"/>
    <property type="match status" value="1"/>
</dbReference>
<sequence>MSDALSPDPWQQLRRHTRARIALGRVGSSLPTKEVLDFGLAHAMARDAVHLPLDVAKLAAQIEAQGLPTVQVHSRAADRHSYLLRPDQGRRLSADSADSLQTLPASMAAPVDLLVVVGDGLSSMAVERHVPPLLEQLVQRLPEHWTLGPVVIASQARVAIADEIAVTLKARMVVMLIGERPGLSSPDSLGIYLTYAPTLACSDADRNCISNVRPEGLDYAAAAHKLLWLAREAVRLKVSGVALKDESDMKEVTGSLQIK</sequence>
<keyword evidence="2 5" id="KW-0456">Lyase</keyword>
<dbReference type="Pfam" id="PF05985">
    <property type="entry name" value="EutC"/>
    <property type="match status" value="1"/>
</dbReference>
<dbReference type="PANTHER" id="PTHR39330">
    <property type="entry name" value="ETHANOLAMINE AMMONIA-LYASE LIGHT CHAIN"/>
    <property type="match status" value="1"/>
</dbReference>
<dbReference type="Gene3D" id="1.10.30.40">
    <property type="entry name" value="Ethanolamine ammonia-lyase light chain (EutC), N-terminal domain"/>
    <property type="match status" value="1"/>
</dbReference>
<dbReference type="PANTHER" id="PTHR39330:SF1">
    <property type="entry name" value="ETHANOLAMINE AMMONIA-LYASE SMALL SUBUNIT"/>
    <property type="match status" value="1"/>
</dbReference>
<comment type="cofactor">
    <cofactor evidence="5">
        <name>adenosylcob(III)alamin</name>
        <dbReference type="ChEBI" id="CHEBI:18408"/>
    </cofactor>
    <text evidence="5">Binds between the large and small subunits.</text>
</comment>
<comment type="pathway">
    <text evidence="5">Amine and polyamine degradation; ethanolamine degradation.</text>
</comment>
<dbReference type="InterPro" id="IPR042251">
    <property type="entry name" value="EutC_C"/>
</dbReference>
<dbReference type="AlphaFoldDB" id="A0A3N0V6Y0"/>
<feature type="binding site" evidence="5">
    <location>
        <position position="179"/>
    </location>
    <ligand>
        <name>adenosylcob(III)alamin</name>
        <dbReference type="ChEBI" id="CHEBI:18408"/>
    </ligand>
</feature>
<evidence type="ECO:0000256" key="4">
    <source>
        <dbReference type="ARBA" id="ARBA00024446"/>
    </source>
</evidence>
<comment type="similarity">
    <text evidence="5">Belongs to the EutC family.</text>
</comment>
<dbReference type="InterPro" id="IPR009246">
    <property type="entry name" value="EutC"/>
</dbReference>